<feature type="transmembrane region" description="Helical" evidence="1">
    <location>
        <begin position="6"/>
        <end position="27"/>
    </location>
</feature>
<accession>A0A2X3W0M2</accession>
<sequence length="164" mass="19039">MALWLYVTLVGLLMSLLFNGAVARLWLTYPRAVVSMLPRQIQQIAPKPDGFQRQKMRKRLFWIYLLTLGLGLVTTAYLPVRGFLPLFMIGYWQLFLVNVGDLIGLDWLFRQKMIDHLMIPGTEDCPDWQTRNWMLHLGLPEHLFLWPLLVCPAAGLIYQGINLL</sequence>
<protein>
    <recommendedName>
        <fullName evidence="4">Integral membrane protein</fullName>
    </recommendedName>
</protein>
<keyword evidence="3" id="KW-1185">Reference proteome</keyword>
<proteinExistence type="predicted"/>
<reference evidence="2 3" key="1">
    <citation type="submission" date="2018-06" db="EMBL/GenBank/DDBJ databases">
        <authorList>
            <consortium name="Pathogen Informatics"/>
            <person name="Doyle S."/>
        </authorList>
    </citation>
    <scope>NUCLEOTIDE SEQUENCE [LARGE SCALE GENOMIC DNA]</scope>
    <source>
        <strain evidence="2 3">NCTC12278</strain>
    </source>
</reference>
<gene>
    <name evidence="2" type="ORF">NCTC12278_01418</name>
</gene>
<dbReference type="Proteomes" id="UP000249495">
    <property type="component" value="Chromosome 1"/>
</dbReference>
<organism evidence="2 3">
    <name type="scientific">Streptococcus ferus</name>
    <dbReference type="NCBI Taxonomy" id="1345"/>
    <lineage>
        <taxon>Bacteria</taxon>
        <taxon>Bacillati</taxon>
        <taxon>Bacillota</taxon>
        <taxon>Bacilli</taxon>
        <taxon>Lactobacillales</taxon>
        <taxon>Streptococcaceae</taxon>
        <taxon>Streptococcus</taxon>
    </lineage>
</organism>
<evidence type="ECO:0000256" key="1">
    <source>
        <dbReference type="SAM" id="Phobius"/>
    </source>
</evidence>
<dbReference type="KEGG" id="sfer:NCTC12278_01418"/>
<evidence type="ECO:0008006" key="4">
    <source>
        <dbReference type="Google" id="ProtNLM"/>
    </source>
</evidence>
<keyword evidence="1" id="KW-1133">Transmembrane helix</keyword>
<dbReference type="OrthoDB" id="3186290at2"/>
<feature type="transmembrane region" description="Helical" evidence="1">
    <location>
        <begin position="61"/>
        <end position="80"/>
    </location>
</feature>
<evidence type="ECO:0000313" key="2">
    <source>
        <dbReference type="EMBL" id="SQF40839.1"/>
    </source>
</evidence>
<dbReference type="STRING" id="1123303.GCA_000372425_00935"/>
<dbReference type="EMBL" id="LS483343">
    <property type="protein sequence ID" value="SQF40839.1"/>
    <property type="molecule type" value="Genomic_DNA"/>
</dbReference>
<name>A0A2X3W0M2_9STRE</name>
<feature type="transmembrane region" description="Helical" evidence="1">
    <location>
        <begin position="86"/>
        <end position="109"/>
    </location>
</feature>
<keyword evidence="1" id="KW-0812">Transmembrane</keyword>
<dbReference type="RefSeq" id="WP_018030263.1">
    <property type="nucleotide sequence ID" value="NZ_LS483343.1"/>
</dbReference>
<keyword evidence="1" id="KW-0472">Membrane</keyword>
<evidence type="ECO:0000313" key="3">
    <source>
        <dbReference type="Proteomes" id="UP000249495"/>
    </source>
</evidence>
<dbReference type="AlphaFoldDB" id="A0A2X3W0M2"/>